<dbReference type="EMBL" id="VCGU01000003">
    <property type="protein sequence ID" value="TRY78143.1"/>
    <property type="molecule type" value="Genomic_DNA"/>
</dbReference>
<feature type="region of interest" description="Disordered" evidence="1">
    <location>
        <begin position="48"/>
        <end position="68"/>
    </location>
</feature>
<reference evidence="2 3" key="1">
    <citation type="journal article" date="2018" name="Nat. Ecol. Evol.">
        <title>Genomic signatures of mitonuclear coevolution across populations of Tigriopus californicus.</title>
        <authorList>
            <person name="Barreto F.S."/>
            <person name="Watson E.T."/>
            <person name="Lima T.G."/>
            <person name="Willett C.S."/>
            <person name="Edmands S."/>
            <person name="Li W."/>
            <person name="Burton R.S."/>
        </authorList>
    </citation>
    <scope>NUCLEOTIDE SEQUENCE [LARGE SCALE GENOMIC DNA]</scope>
    <source>
        <strain evidence="2 3">San Diego</strain>
    </source>
</reference>
<name>A0A553PKD6_TIGCA</name>
<evidence type="ECO:0000256" key="1">
    <source>
        <dbReference type="SAM" id="MobiDB-lite"/>
    </source>
</evidence>
<feature type="region of interest" description="Disordered" evidence="1">
    <location>
        <begin position="94"/>
        <end position="132"/>
    </location>
</feature>
<evidence type="ECO:0000313" key="3">
    <source>
        <dbReference type="Proteomes" id="UP000318571"/>
    </source>
</evidence>
<sequence length="240" mass="27658">FSLSLRLVLVGKGRSFLGWVHERGNSDNRVLKKTTVFDRKSAFKMVVSQKQKPSIMDPSQMSNGNSNGDMELQMAAMQKMLAEQAEKMRLQQEALERERQERQRDQAEMEKERQRMDSGSRMTSNGDDDSVSSELEILRKQLAAREQELKTKDDQLKERDERLSLMSQRSNSEMSDEAYYSNTSSKVGEVPEVRLCSCDCTDKGFERCVMYKKHVCACSFSCNFVKDYLKPPRGHSFYLA</sequence>
<dbReference type="AlphaFoldDB" id="A0A553PKD6"/>
<gene>
    <name evidence="2" type="ORF">TCAL_09315</name>
</gene>
<proteinExistence type="predicted"/>
<evidence type="ECO:0000313" key="2">
    <source>
        <dbReference type="EMBL" id="TRY78143.1"/>
    </source>
</evidence>
<feature type="region of interest" description="Disordered" evidence="1">
    <location>
        <begin position="148"/>
        <end position="177"/>
    </location>
</feature>
<keyword evidence="3" id="KW-1185">Reference proteome</keyword>
<accession>A0A553PKD6</accession>
<organism evidence="2 3">
    <name type="scientific">Tigriopus californicus</name>
    <name type="common">Marine copepod</name>
    <dbReference type="NCBI Taxonomy" id="6832"/>
    <lineage>
        <taxon>Eukaryota</taxon>
        <taxon>Metazoa</taxon>
        <taxon>Ecdysozoa</taxon>
        <taxon>Arthropoda</taxon>
        <taxon>Crustacea</taxon>
        <taxon>Multicrustacea</taxon>
        <taxon>Hexanauplia</taxon>
        <taxon>Copepoda</taxon>
        <taxon>Harpacticoida</taxon>
        <taxon>Harpacticidae</taxon>
        <taxon>Tigriopus</taxon>
    </lineage>
</organism>
<comment type="caution">
    <text evidence="2">The sequence shown here is derived from an EMBL/GenBank/DDBJ whole genome shotgun (WGS) entry which is preliminary data.</text>
</comment>
<feature type="compositionally biased region" description="Basic and acidic residues" evidence="1">
    <location>
        <begin position="94"/>
        <end position="118"/>
    </location>
</feature>
<dbReference type="Proteomes" id="UP000318571">
    <property type="component" value="Chromosome 11"/>
</dbReference>
<feature type="non-terminal residue" evidence="2">
    <location>
        <position position="1"/>
    </location>
</feature>
<protein>
    <submittedName>
        <fullName evidence="2">Uncharacterized protein</fullName>
    </submittedName>
</protein>
<feature type="compositionally biased region" description="Basic and acidic residues" evidence="1">
    <location>
        <begin position="148"/>
        <end position="163"/>
    </location>
</feature>